<keyword evidence="3" id="KW-1185">Reference proteome</keyword>
<dbReference type="PANTHER" id="PTHR31435">
    <property type="entry name" value="PROTEIN NATD1"/>
    <property type="match status" value="1"/>
</dbReference>
<evidence type="ECO:0000313" key="2">
    <source>
        <dbReference type="EMBL" id="MBA8824747.1"/>
    </source>
</evidence>
<dbReference type="InterPro" id="IPR016181">
    <property type="entry name" value="Acyl_CoA_acyltransferase"/>
</dbReference>
<feature type="domain" description="N-acetyltransferase" evidence="1">
    <location>
        <begin position="11"/>
        <end position="97"/>
    </location>
</feature>
<evidence type="ECO:0000313" key="3">
    <source>
        <dbReference type="Proteomes" id="UP000569329"/>
    </source>
</evidence>
<dbReference type="EMBL" id="JACGWZ010000002">
    <property type="protein sequence ID" value="MBA8824747.1"/>
    <property type="molecule type" value="Genomic_DNA"/>
</dbReference>
<proteinExistence type="predicted"/>
<comment type="caution">
    <text evidence="2">The sequence shown here is derived from an EMBL/GenBank/DDBJ whole genome shotgun (WGS) entry which is preliminary data.</text>
</comment>
<evidence type="ECO:0000259" key="1">
    <source>
        <dbReference type="PROSITE" id="PS51729"/>
    </source>
</evidence>
<dbReference type="RefSeq" id="WP_182543972.1">
    <property type="nucleotide sequence ID" value="NZ_JACGWZ010000002.1"/>
</dbReference>
<dbReference type="Pfam" id="PF14542">
    <property type="entry name" value="Acetyltransf_CG"/>
    <property type="match status" value="1"/>
</dbReference>
<sequence length="112" mass="12198">MSDEAPEVTVARSGDRERYEITLDAQQAGFAEYVDRDGQRIFHHTEIGEDFGGRGLGSTLIGRALADTRAAGLRVVPVCPFVAKYLTSHHDVDDVVDKVTPEALAAVRERTG</sequence>
<dbReference type="Proteomes" id="UP000569329">
    <property type="component" value="Unassembled WGS sequence"/>
</dbReference>
<dbReference type="PANTHER" id="PTHR31435:SF10">
    <property type="entry name" value="BSR4717 PROTEIN"/>
    <property type="match status" value="1"/>
</dbReference>
<dbReference type="InterPro" id="IPR045057">
    <property type="entry name" value="Gcn5-rel_NAT"/>
</dbReference>
<name>A0A839DZ31_9PSEU</name>
<protein>
    <recommendedName>
        <fullName evidence="1">N-acetyltransferase domain-containing protein</fullName>
    </recommendedName>
</protein>
<dbReference type="PROSITE" id="PS51729">
    <property type="entry name" value="GNAT_YJDJ"/>
    <property type="match status" value="1"/>
</dbReference>
<gene>
    <name evidence="2" type="ORF">FHX42_002094</name>
</gene>
<dbReference type="SUPFAM" id="SSF55729">
    <property type="entry name" value="Acyl-CoA N-acyltransferases (Nat)"/>
    <property type="match status" value="1"/>
</dbReference>
<dbReference type="AlphaFoldDB" id="A0A839DZ31"/>
<dbReference type="InterPro" id="IPR031165">
    <property type="entry name" value="GNAT_YJDJ"/>
</dbReference>
<dbReference type="Gene3D" id="3.40.630.30">
    <property type="match status" value="1"/>
</dbReference>
<reference evidence="2 3" key="1">
    <citation type="submission" date="2020-07" db="EMBL/GenBank/DDBJ databases">
        <title>Sequencing the genomes of 1000 actinobacteria strains.</title>
        <authorList>
            <person name="Klenk H.-P."/>
        </authorList>
    </citation>
    <scope>NUCLEOTIDE SEQUENCE [LARGE SCALE GENOMIC DNA]</scope>
    <source>
        <strain evidence="2 3">DSM 45975</strain>
    </source>
</reference>
<accession>A0A839DZ31</accession>
<organism evidence="2 3">
    <name type="scientific">Halosaccharopolyspora lacisalsi</name>
    <dbReference type="NCBI Taxonomy" id="1000566"/>
    <lineage>
        <taxon>Bacteria</taxon>
        <taxon>Bacillati</taxon>
        <taxon>Actinomycetota</taxon>
        <taxon>Actinomycetes</taxon>
        <taxon>Pseudonocardiales</taxon>
        <taxon>Pseudonocardiaceae</taxon>
        <taxon>Halosaccharopolyspora</taxon>
    </lineage>
</organism>